<dbReference type="CDD" id="cd11779">
    <property type="entry name" value="SH3_Irsp53_BAIAP2L"/>
    <property type="match status" value="1"/>
</dbReference>
<dbReference type="Gene3D" id="2.30.30.40">
    <property type="entry name" value="SH3 Domains"/>
    <property type="match status" value="1"/>
</dbReference>
<evidence type="ECO:0000256" key="1">
    <source>
        <dbReference type="ARBA" id="ARBA00022443"/>
    </source>
</evidence>
<name>A0ABM1BTZ6_LIMPO</name>
<dbReference type="PROSITE" id="PS50002">
    <property type="entry name" value="SH3"/>
    <property type="match status" value="1"/>
</dbReference>
<proteinExistence type="predicted"/>
<feature type="domain" description="IMD" evidence="5">
    <location>
        <begin position="1"/>
        <end position="233"/>
    </location>
</feature>
<dbReference type="SMART" id="SM00326">
    <property type="entry name" value="SH3"/>
    <property type="match status" value="1"/>
</dbReference>
<feature type="non-terminal residue" evidence="7">
    <location>
        <position position="1"/>
    </location>
</feature>
<dbReference type="PANTHER" id="PTHR14206">
    <property type="entry name" value="BRAIN-SPECIFIC ANGIOGENESIS INHIBITOR 1-ASSOCIATED PROTEIN 2"/>
    <property type="match status" value="1"/>
</dbReference>
<dbReference type="PANTHER" id="PTHR14206:SF7">
    <property type="entry name" value="INSULIN RECEPTOR SUBSTRATE 53 KDA, ISOFORM A"/>
    <property type="match status" value="1"/>
</dbReference>
<feature type="region of interest" description="Disordered" evidence="3">
    <location>
        <begin position="418"/>
        <end position="445"/>
    </location>
</feature>
<dbReference type="InterPro" id="IPR027267">
    <property type="entry name" value="AH/BAR_dom_sf"/>
</dbReference>
<dbReference type="GeneID" id="106472506"/>
<dbReference type="SUPFAM" id="SSF103657">
    <property type="entry name" value="BAR/IMD domain-like"/>
    <property type="match status" value="1"/>
</dbReference>
<dbReference type="InterPro" id="IPR013606">
    <property type="entry name" value="I-BAR_dom"/>
</dbReference>
<keyword evidence="6" id="KW-1185">Reference proteome</keyword>
<feature type="region of interest" description="Disordered" evidence="3">
    <location>
        <begin position="499"/>
        <end position="524"/>
    </location>
</feature>
<dbReference type="Pfam" id="PF08397">
    <property type="entry name" value="IMD"/>
    <property type="match status" value="1"/>
</dbReference>
<accession>A0ABM1BTZ6</accession>
<evidence type="ECO:0000256" key="3">
    <source>
        <dbReference type="SAM" id="MobiDB-lite"/>
    </source>
</evidence>
<dbReference type="InterPro" id="IPR027681">
    <property type="entry name" value="IRSp53/IRTKS/Pinkbar"/>
</dbReference>
<dbReference type="InterPro" id="IPR001452">
    <property type="entry name" value="SH3_domain"/>
</dbReference>
<dbReference type="PROSITE" id="PS51338">
    <property type="entry name" value="IMD"/>
    <property type="match status" value="1"/>
</dbReference>
<gene>
    <name evidence="7" type="primary">LOC106472506</name>
</gene>
<dbReference type="Pfam" id="PF00018">
    <property type="entry name" value="SH3_1"/>
    <property type="match status" value="1"/>
</dbReference>
<evidence type="ECO:0000313" key="7">
    <source>
        <dbReference type="RefSeq" id="XP_013788615.1"/>
    </source>
</evidence>
<dbReference type="Gene3D" id="1.20.1270.60">
    <property type="entry name" value="Arfaptin homology (AH) domain/BAR domain"/>
    <property type="match status" value="1"/>
</dbReference>
<protein>
    <submittedName>
        <fullName evidence="7">Brain-specific angiogenesis inhibitor 1-associated protein 2-like</fullName>
    </submittedName>
</protein>
<feature type="domain" description="SH3" evidence="4">
    <location>
        <begin position="328"/>
        <end position="389"/>
    </location>
</feature>
<sequence length="553" mass="62315">NILDRFNPCARQLITAGKSYLKALHGSVEASKAYIDTIRKLGRQAQFGTWGGYTDIGTALMQLVDVQKEMQNQQLNIVIKSFYVDLLVPLETNLEKDTKVVLSEQKKFQHSYKNHHEAYLKAAASVKKHKKKNRSSRGSNLDKEIKHIHALEEEKLQLEGFCDTSLKQAITQERRRYGFVLERQCSLMKHYLAFHQKGQTLLQHYLTEWQEVVNTREKLPKSIEKMFSSDIDVEIGNEYACSNILIRFQADQEDRMSCTSRTSRLRKTRSIDSSCLDIRELHDDPYPTPLSRTKSDVNLTSSSASLHNNDYGSPQSSRRLLGTEDIQSGRQEVQAIYSYLSSGEHQLSFHEGDILVLIGQRNKGWQYGENLRNHRCGWFPVAYTTPVCDRSDTSSSSEGKRRASDFYTGVTSREEVSNNVPCTRPFSSSTMHSGKEVGSPPPAVSSGMSTFGEGFYCKLTEMCKTPTASNFPENRDGLHVAQYEGLTLRPICRSLTSPFPQSVPPASPSSVTPESGVKTTAFGSEDVKQNDNVFGSVKLRRIMGSKKCDKDQL</sequence>
<dbReference type="SUPFAM" id="SSF50044">
    <property type="entry name" value="SH3-domain"/>
    <property type="match status" value="1"/>
</dbReference>
<organism evidence="6 7">
    <name type="scientific">Limulus polyphemus</name>
    <name type="common">Atlantic horseshoe crab</name>
    <dbReference type="NCBI Taxonomy" id="6850"/>
    <lineage>
        <taxon>Eukaryota</taxon>
        <taxon>Metazoa</taxon>
        <taxon>Ecdysozoa</taxon>
        <taxon>Arthropoda</taxon>
        <taxon>Chelicerata</taxon>
        <taxon>Merostomata</taxon>
        <taxon>Xiphosura</taxon>
        <taxon>Limulidae</taxon>
        <taxon>Limulus</taxon>
    </lineage>
</organism>
<evidence type="ECO:0000259" key="4">
    <source>
        <dbReference type="PROSITE" id="PS50002"/>
    </source>
</evidence>
<dbReference type="InterPro" id="IPR036028">
    <property type="entry name" value="SH3-like_dom_sf"/>
</dbReference>
<evidence type="ECO:0000313" key="6">
    <source>
        <dbReference type="Proteomes" id="UP000694941"/>
    </source>
</evidence>
<dbReference type="RefSeq" id="XP_013788615.1">
    <property type="nucleotide sequence ID" value="XM_013933161.2"/>
</dbReference>
<keyword evidence="1 2" id="KW-0728">SH3 domain</keyword>
<dbReference type="Proteomes" id="UP000694941">
    <property type="component" value="Unplaced"/>
</dbReference>
<evidence type="ECO:0000256" key="2">
    <source>
        <dbReference type="PROSITE-ProRule" id="PRU00192"/>
    </source>
</evidence>
<evidence type="ECO:0000259" key="5">
    <source>
        <dbReference type="PROSITE" id="PS51338"/>
    </source>
</evidence>
<feature type="compositionally biased region" description="Polar residues" evidence="3">
    <location>
        <begin position="418"/>
        <end position="432"/>
    </location>
</feature>
<reference evidence="7" key="1">
    <citation type="submission" date="2025-08" db="UniProtKB">
        <authorList>
            <consortium name="RefSeq"/>
        </authorList>
    </citation>
    <scope>IDENTIFICATION</scope>
    <source>
        <tissue evidence="7">Muscle</tissue>
    </source>
</reference>